<keyword evidence="3 5" id="KW-1133">Transmembrane helix</keyword>
<comment type="subcellular location">
    <subcellularLocation>
        <location evidence="1">Membrane</location>
        <topology evidence="1">Multi-pass membrane protein</topology>
    </subcellularLocation>
</comment>
<evidence type="ECO:0000313" key="6">
    <source>
        <dbReference type="EMBL" id="GAJ21628.1"/>
    </source>
</evidence>
<name>X1UVV0_9ZZZZ</name>
<dbReference type="Pfam" id="PF01040">
    <property type="entry name" value="UbiA"/>
    <property type="match status" value="1"/>
</dbReference>
<feature type="transmembrane region" description="Helical" evidence="5">
    <location>
        <begin position="27"/>
        <end position="48"/>
    </location>
</feature>
<dbReference type="InterPro" id="IPR000537">
    <property type="entry name" value="UbiA_prenyltransferase"/>
</dbReference>
<feature type="transmembrane region" description="Helical" evidence="5">
    <location>
        <begin position="54"/>
        <end position="71"/>
    </location>
</feature>
<dbReference type="InterPro" id="IPR044878">
    <property type="entry name" value="UbiA_sf"/>
</dbReference>
<comment type="caution">
    <text evidence="6">The sequence shown here is derived from an EMBL/GenBank/DDBJ whole genome shotgun (WGS) entry which is preliminary data.</text>
</comment>
<evidence type="ECO:0000256" key="1">
    <source>
        <dbReference type="ARBA" id="ARBA00004141"/>
    </source>
</evidence>
<reference evidence="6" key="1">
    <citation type="journal article" date="2014" name="Front. Microbiol.">
        <title>High frequency of phylogenetically diverse reductive dehalogenase-homologous genes in deep subseafloor sedimentary metagenomes.</title>
        <authorList>
            <person name="Kawai M."/>
            <person name="Futagami T."/>
            <person name="Toyoda A."/>
            <person name="Takaki Y."/>
            <person name="Nishi S."/>
            <person name="Hori S."/>
            <person name="Arai W."/>
            <person name="Tsubouchi T."/>
            <person name="Morono Y."/>
            <person name="Uchiyama I."/>
            <person name="Ito T."/>
            <person name="Fujiyama A."/>
            <person name="Inagaki F."/>
            <person name="Takami H."/>
        </authorList>
    </citation>
    <scope>NUCLEOTIDE SEQUENCE</scope>
    <source>
        <strain evidence="6">Expedition CK06-06</strain>
    </source>
</reference>
<evidence type="ECO:0000256" key="3">
    <source>
        <dbReference type="ARBA" id="ARBA00022989"/>
    </source>
</evidence>
<evidence type="ECO:0000256" key="2">
    <source>
        <dbReference type="ARBA" id="ARBA00022692"/>
    </source>
</evidence>
<proteinExistence type="predicted"/>
<dbReference type="AlphaFoldDB" id="X1UVV0"/>
<organism evidence="6">
    <name type="scientific">marine sediment metagenome</name>
    <dbReference type="NCBI Taxonomy" id="412755"/>
    <lineage>
        <taxon>unclassified sequences</taxon>
        <taxon>metagenomes</taxon>
        <taxon>ecological metagenomes</taxon>
    </lineage>
</organism>
<keyword evidence="2 5" id="KW-0812">Transmembrane</keyword>
<feature type="non-terminal residue" evidence="6">
    <location>
        <position position="101"/>
    </location>
</feature>
<protein>
    <submittedName>
        <fullName evidence="6">Uncharacterized protein</fullName>
    </submittedName>
</protein>
<dbReference type="GO" id="GO:0016020">
    <property type="term" value="C:membrane"/>
    <property type="evidence" value="ECO:0007669"/>
    <property type="project" value="UniProtKB-SubCell"/>
</dbReference>
<dbReference type="Gene3D" id="1.10.357.140">
    <property type="entry name" value="UbiA prenyltransferase"/>
    <property type="match status" value="1"/>
</dbReference>
<dbReference type="EMBL" id="BARW01039619">
    <property type="protein sequence ID" value="GAJ21628.1"/>
    <property type="molecule type" value="Genomic_DNA"/>
</dbReference>
<gene>
    <name evidence="6" type="ORF">S12H4_60266</name>
</gene>
<evidence type="ECO:0000256" key="5">
    <source>
        <dbReference type="SAM" id="Phobius"/>
    </source>
</evidence>
<keyword evidence="4 5" id="KW-0472">Membrane</keyword>
<dbReference type="GO" id="GO:0016765">
    <property type="term" value="F:transferase activity, transferring alkyl or aryl (other than methyl) groups"/>
    <property type="evidence" value="ECO:0007669"/>
    <property type="project" value="InterPro"/>
</dbReference>
<evidence type="ECO:0000256" key="4">
    <source>
        <dbReference type="ARBA" id="ARBA00023136"/>
    </source>
</evidence>
<accession>X1UVV0</accession>
<sequence length="101" mass="10856">MGHGGPITKGPYKPVEKLIAAFEMTRPLLSTIGPPLAGAGAVLSIGGIPSIPKILIGSFCVLIATFGIHTFNDWIDRERDKEAWPMRAIPTGRVYPKVAFI</sequence>